<dbReference type="CDD" id="cd06225">
    <property type="entry name" value="HAMP"/>
    <property type="match status" value="1"/>
</dbReference>
<dbReference type="PROSITE" id="PS50885">
    <property type="entry name" value="HAMP"/>
    <property type="match status" value="1"/>
</dbReference>
<evidence type="ECO:0000256" key="9">
    <source>
        <dbReference type="ARBA" id="ARBA00022840"/>
    </source>
</evidence>
<dbReference type="SUPFAM" id="SSF55874">
    <property type="entry name" value="ATPase domain of HSP90 chaperone/DNA topoisomerase II/histidine kinase"/>
    <property type="match status" value="1"/>
</dbReference>
<evidence type="ECO:0000256" key="5">
    <source>
        <dbReference type="ARBA" id="ARBA00022553"/>
    </source>
</evidence>
<dbReference type="InterPro" id="IPR005467">
    <property type="entry name" value="His_kinase_dom"/>
</dbReference>
<feature type="domain" description="HAMP" evidence="14">
    <location>
        <begin position="294"/>
        <end position="346"/>
    </location>
</feature>
<dbReference type="InterPro" id="IPR050640">
    <property type="entry name" value="Bact_2-comp_sensor_kinase"/>
</dbReference>
<evidence type="ECO:0000256" key="6">
    <source>
        <dbReference type="ARBA" id="ARBA00022679"/>
    </source>
</evidence>
<dbReference type="Proteomes" id="UP000317036">
    <property type="component" value="Unassembled WGS sequence"/>
</dbReference>
<dbReference type="InterPro" id="IPR003594">
    <property type="entry name" value="HATPase_dom"/>
</dbReference>
<evidence type="ECO:0000313" key="16">
    <source>
        <dbReference type="Proteomes" id="UP000317036"/>
    </source>
</evidence>
<dbReference type="PANTHER" id="PTHR34220:SF7">
    <property type="entry name" value="SENSOR HISTIDINE KINASE YPDA"/>
    <property type="match status" value="1"/>
</dbReference>
<keyword evidence="11 12" id="KW-0472">Membrane</keyword>
<feature type="domain" description="Histidine kinase" evidence="13">
    <location>
        <begin position="462"/>
        <end position="576"/>
    </location>
</feature>
<evidence type="ECO:0000259" key="13">
    <source>
        <dbReference type="PROSITE" id="PS50109"/>
    </source>
</evidence>
<evidence type="ECO:0000256" key="12">
    <source>
        <dbReference type="SAM" id="Phobius"/>
    </source>
</evidence>
<proteinExistence type="predicted"/>
<keyword evidence="9" id="KW-0067">ATP-binding</keyword>
<reference evidence="15 16" key="1">
    <citation type="submission" date="2019-07" db="EMBL/GenBank/DDBJ databases">
        <authorList>
            <person name="Kim J."/>
        </authorList>
    </citation>
    <scope>NUCLEOTIDE SEQUENCE [LARGE SCALE GENOMIC DNA]</scope>
    <source>
        <strain evidence="15 16">JC52</strain>
    </source>
</reference>
<comment type="catalytic activity">
    <reaction evidence="1">
        <text>ATP + protein L-histidine = ADP + protein N-phospho-L-histidine.</text>
        <dbReference type="EC" id="2.7.13.3"/>
    </reaction>
</comment>
<keyword evidence="6" id="KW-0808">Transferase</keyword>
<dbReference type="Pfam" id="PF02518">
    <property type="entry name" value="HATPase_c"/>
    <property type="match status" value="1"/>
</dbReference>
<evidence type="ECO:0000256" key="2">
    <source>
        <dbReference type="ARBA" id="ARBA00004651"/>
    </source>
</evidence>
<evidence type="ECO:0000256" key="4">
    <source>
        <dbReference type="ARBA" id="ARBA00022475"/>
    </source>
</evidence>
<evidence type="ECO:0000256" key="3">
    <source>
        <dbReference type="ARBA" id="ARBA00012438"/>
    </source>
</evidence>
<keyword evidence="10" id="KW-0902">Two-component regulatory system</keyword>
<evidence type="ECO:0000259" key="14">
    <source>
        <dbReference type="PROSITE" id="PS50885"/>
    </source>
</evidence>
<sequence length="576" mass="65445">MVEKLMLKKLEKMQLKSQLLLLVCVSIGIIMSLQAIYFLWFKHLNTKNYSEFLNDTLVQLEMKAVSFSAEMNNIANLISYNDLTYQFVNSADIEERLRLKNNMQVMIDSIMRSNKNINDIIISDLDMINIGAYRVEDFWVVHEVSQLYKNGAIPTGPVHYVFDGHDRGKPFYVCVTKSFSSTETKTEMVTILIYNVDSFVKTVSSMQTNDNPQQLAIVDAKNNLIAGSRSKDLLPPNPQPFVYQRTVSGLDWRVIGVLPDIEHTQDFTALKQFGTLTGGIVALVLLGFWFVIHKSITSPITKIAQFMNTLGPNYSTRRLTITNHNEISLLARVMNKMLDNIDDMNTEVVASKEKLYKSELAKKNAQFSAFQSQVNPHFLYNTLDCIRSIALSRGVPEIFDITTSMAKIFRYSIKENNYVKIRDELGCIKDYFKIIQIRQGNRFSVMYEVEETIEDCVIPKMILQPIVENAVFHGLEQKKGPGTLYLRGSLSDGCIRFEIEDNGKGISPETLEKLRESLAAWNSSDDSTNDLERKSIGLLNIDRRIKLLYGEPYGIVHVDNGSEGGALVVIQLPNHH</sequence>
<dbReference type="InterPro" id="IPR036890">
    <property type="entry name" value="HATPase_C_sf"/>
</dbReference>
<dbReference type="OrthoDB" id="9809348at2"/>
<comment type="subcellular location">
    <subcellularLocation>
        <location evidence="2">Cell membrane</location>
        <topology evidence="2">Multi-pass membrane protein</topology>
    </subcellularLocation>
</comment>
<dbReference type="SMART" id="SM00304">
    <property type="entry name" value="HAMP"/>
    <property type="match status" value="1"/>
</dbReference>
<dbReference type="AlphaFoldDB" id="A0A559KGP4"/>
<dbReference type="Gene3D" id="3.30.565.10">
    <property type="entry name" value="Histidine kinase-like ATPase, C-terminal domain"/>
    <property type="match status" value="1"/>
</dbReference>
<keyword evidence="16" id="KW-1185">Reference proteome</keyword>
<dbReference type="GO" id="GO:0005524">
    <property type="term" value="F:ATP binding"/>
    <property type="evidence" value="ECO:0007669"/>
    <property type="project" value="UniProtKB-KW"/>
</dbReference>
<feature type="transmembrane region" description="Helical" evidence="12">
    <location>
        <begin position="20"/>
        <end position="40"/>
    </location>
</feature>
<dbReference type="Gene3D" id="6.10.340.10">
    <property type="match status" value="1"/>
</dbReference>
<keyword evidence="12" id="KW-1133">Transmembrane helix</keyword>
<protein>
    <recommendedName>
        <fullName evidence="3">histidine kinase</fullName>
        <ecNumber evidence="3">2.7.13.3</ecNumber>
    </recommendedName>
</protein>
<dbReference type="PROSITE" id="PS50109">
    <property type="entry name" value="HIS_KIN"/>
    <property type="match status" value="1"/>
</dbReference>
<evidence type="ECO:0000256" key="11">
    <source>
        <dbReference type="ARBA" id="ARBA00023136"/>
    </source>
</evidence>
<organism evidence="15 16">
    <name type="scientific">Paenibacillus cremeus</name>
    <dbReference type="NCBI Taxonomy" id="2163881"/>
    <lineage>
        <taxon>Bacteria</taxon>
        <taxon>Bacillati</taxon>
        <taxon>Bacillota</taxon>
        <taxon>Bacilli</taxon>
        <taxon>Bacillales</taxon>
        <taxon>Paenibacillaceae</taxon>
        <taxon>Paenibacillus</taxon>
    </lineage>
</organism>
<dbReference type="EMBL" id="VNJI01000003">
    <property type="protein sequence ID" value="TVY11300.1"/>
    <property type="molecule type" value="Genomic_DNA"/>
</dbReference>
<dbReference type="SUPFAM" id="SSF158472">
    <property type="entry name" value="HAMP domain-like"/>
    <property type="match status" value="1"/>
</dbReference>
<dbReference type="SMART" id="SM00387">
    <property type="entry name" value="HATPase_c"/>
    <property type="match status" value="1"/>
</dbReference>
<dbReference type="PANTHER" id="PTHR34220">
    <property type="entry name" value="SENSOR HISTIDINE KINASE YPDA"/>
    <property type="match status" value="1"/>
</dbReference>
<accession>A0A559KGP4</accession>
<dbReference type="EC" id="2.7.13.3" evidence="3"/>
<comment type="caution">
    <text evidence="15">The sequence shown here is derived from an EMBL/GenBank/DDBJ whole genome shotgun (WGS) entry which is preliminary data.</text>
</comment>
<evidence type="ECO:0000313" key="15">
    <source>
        <dbReference type="EMBL" id="TVY11300.1"/>
    </source>
</evidence>
<evidence type="ECO:0000256" key="7">
    <source>
        <dbReference type="ARBA" id="ARBA00022741"/>
    </source>
</evidence>
<evidence type="ECO:0000256" key="10">
    <source>
        <dbReference type="ARBA" id="ARBA00023012"/>
    </source>
</evidence>
<keyword evidence="5" id="KW-0597">Phosphoprotein</keyword>
<gene>
    <name evidence="15" type="ORF">FPZ49_03440</name>
</gene>
<dbReference type="GO" id="GO:0000155">
    <property type="term" value="F:phosphorelay sensor kinase activity"/>
    <property type="evidence" value="ECO:0007669"/>
    <property type="project" value="InterPro"/>
</dbReference>
<keyword evidence="7" id="KW-0547">Nucleotide-binding</keyword>
<keyword evidence="4" id="KW-1003">Cell membrane</keyword>
<dbReference type="InterPro" id="IPR010559">
    <property type="entry name" value="Sig_transdc_His_kin_internal"/>
</dbReference>
<dbReference type="Pfam" id="PF06580">
    <property type="entry name" value="His_kinase"/>
    <property type="match status" value="1"/>
</dbReference>
<name>A0A559KGP4_9BACL</name>
<dbReference type="InterPro" id="IPR003660">
    <property type="entry name" value="HAMP_dom"/>
</dbReference>
<keyword evidence="12" id="KW-0812">Transmembrane</keyword>
<evidence type="ECO:0000256" key="8">
    <source>
        <dbReference type="ARBA" id="ARBA00022777"/>
    </source>
</evidence>
<feature type="transmembrane region" description="Helical" evidence="12">
    <location>
        <begin position="273"/>
        <end position="292"/>
    </location>
</feature>
<evidence type="ECO:0000256" key="1">
    <source>
        <dbReference type="ARBA" id="ARBA00000085"/>
    </source>
</evidence>
<dbReference type="Pfam" id="PF00672">
    <property type="entry name" value="HAMP"/>
    <property type="match status" value="1"/>
</dbReference>
<dbReference type="GO" id="GO:0005886">
    <property type="term" value="C:plasma membrane"/>
    <property type="evidence" value="ECO:0007669"/>
    <property type="project" value="UniProtKB-SubCell"/>
</dbReference>
<keyword evidence="8" id="KW-0418">Kinase</keyword>